<protein>
    <submittedName>
        <fullName evidence="1">Uncharacterized protein</fullName>
    </submittedName>
</protein>
<dbReference type="EMBL" id="MW460246">
    <property type="protein sequence ID" value="QRE00432.1"/>
    <property type="molecule type" value="Genomic_DNA"/>
</dbReference>
<proteinExistence type="predicted"/>
<evidence type="ECO:0000313" key="1">
    <source>
        <dbReference type="EMBL" id="QRE00432.1"/>
    </source>
</evidence>
<name>A0A889IPY3_9CAUD</name>
<accession>A0A889IPY3</accession>
<reference evidence="1" key="1">
    <citation type="submission" date="2021-01" db="EMBL/GenBank/DDBJ databases">
        <authorList>
            <person name="Rakov C."/>
            <person name="Alkalay-Oren S."/>
            <person name="Coppenhagen-Glazer S."/>
            <person name="Hazan R."/>
        </authorList>
    </citation>
    <scope>NUCLEOTIDE SEQUENCE</scope>
</reference>
<keyword evidence="2" id="KW-1185">Reference proteome</keyword>
<sequence length="52" mass="5918">MNYWNVDLTSDELVMNVTMTRVPAKTSELAEYTAKALMAQPEVWRVTGIDRA</sequence>
<dbReference type="Proteomes" id="UP000622430">
    <property type="component" value="Segment"/>
</dbReference>
<organism evidence="1 2">
    <name type="scientific">Burkholderia phage BCSR52</name>
    <dbReference type="NCBI Taxonomy" id="2805748"/>
    <lineage>
        <taxon>Viruses</taxon>
        <taxon>Duplodnaviria</taxon>
        <taxon>Heunggongvirae</taxon>
        <taxon>Uroviricota</taxon>
        <taxon>Caudoviricetes</taxon>
        <taxon>Lindbergviridae</taxon>
        <taxon>Irusalimvirus</taxon>
        <taxon>Irusalimvirus BCSR52</taxon>
    </lineage>
</organism>
<evidence type="ECO:0000313" key="2">
    <source>
        <dbReference type="Proteomes" id="UP000622430"/>
    </source>
</evidence>